<dbReference type="PROSITE" id="PS50106">
    <property type="entry name" value="PDZ"/>
    <property type="match status" value="1"/>
</dbReference>
<keyword evidence="6" id="KW-1185">Reference proteome</keyword>
<keyword evidence="3" id="KW-0472">Membrane</keyword>
<comment type="caution">
    <text evidence="5">The sequence shown here is derived from an EMBL/GenBank/DDBJ whole genome shotgun (WGS) entry which is preliminary data.</text>
</comment>
<dbReference type="Proteomes" id="UP000749471">
    <property type="component" value="Unassembled WGS sequence"/>
</dbReference>
<evidence type="ECO:0000256" key="2">
    <source>
        <dbReference type="ARBA" id="ARBA00022801"/>
    </source>
</evidence>
<keyword evidence="1" id="KW-0645">Protease</keyword>
<evidence type="ECO:0000256" key="3">
    <source>
        <dbReference type="SAM" id="Phobius"/>
    </source>
</evidence>
<dbReference type="RefSeq" id="WP_216520395.1">
    <property type="nucleotide sequence ID" value="NZ_JAHLPM010000010.1"/>
</dbReference>
<dbReference type="PANTHER" id="PTHR43343:SF3">
    <property type="entry name" value="PROTEASE DO-LIKE 8, CHLOROPLASTIC"/>
    <property type="match status" value="1"/>
</dbReference>
<dbReference type="InterPro" id="IPR001478">
    <property type="entry name" value="PDZ"/>
</dbReference>
<keyword evidence="3" id="KW-0812">Transmembrane</keyword>
<proteinExistence type="predicted"/>
<reference evidence="5 6" key="1">
    <citation type="submission" date="2021-06" db="EMBL/GenBank/DDBJ databases">
        <authorList>
            <person name="Sun Q."/>
            <person name="Li D."/>
        </authorList>
    </citation>
    <scope>NUCLEOTIDE SEQUENCE [LARGE SCALE GENOMIC DNA]</scope>
    <source>
        <strain evidence="5 6">MSJ-40</strain>
    </source>
</reference>
<dbReference type="Pfam" id="PF13180">
    <property type="entry name" value="PDZ_2"/>
    <property type="match status" value="1"/>
</dbReference>
<evidence type="ECO:0000313" key="6">
    <source>
        <dbReference type="Proteomes" id="UP000749471"/>
    </source>
</evidence>
<evidence type="ECO:0000256" key="1">
    <source>
        <dbReference type="ARBA" id="ARBA00022670"/>
    </source>
</evidence>
<feature type="domain" description="PDZ" evidence="4">
    <location>
        <begin position="326"/>
        <end position="403"/>
    </location>
</feature>
<name>A0ABS6E7M7_9FIRM</name>
<dbReference type="EMBL" id="JAHLPM010000010">
    <property type="protein sequence ID" value="MBU5438915.1"/>
    <property type="molecule type" value="Genomic_DNA"/>
</dbReference>
<protein>
    <submittedName>
        <fullName evidence="5">Trypsin-like peptidase domain-containing protein</fullName>
    </submittedName>
</protein>
<evidence type="ECO:0000259" key="4">
    <source>
        <dbReference type="PROSITE" id="PS50106"/>
    </source>
</evidence>
<keyword evidence="3" id="KW-1133">Transmembrane helix</keyword>
<dbReference type="PANTHER" id="PTHR43343">
    <property type="entry name" value="PEPTIDASE S12"/>
    <property type="match status" value="1"/>
</dbReference>
<keyword evidence="2" id="KW-0378">Hydrolase</keyword>
<accession>A0ABS6E7M7</accession>
<feature type="transmembrane region" description="Helical" evidence="3">
    <location>
        <begin position="55"/>
        <end position="76"/>
    </location>
</feature>
<organism evidence="5 6">
    <name type="scientific">Tissierella simiarum</name>
    <dbReference type="NCBI Taxonomy" id="2841534"/>
    <lineage>
        <taxon>Bacteria</taxon>
        <taxon>Bacillati</taxon>
        <taxon>Bacillota</taxon>
        <taxon>Tissierellia</taxon>
        <taxon>Tissierellales</taxon>
        <taxon>Tissierellaceae</taxon>
        <taxon>Tissierella</taxon>
    </lineage>
</organism>
<sequence length="416" mass="45078">MDEERNNIEKDNIIETLEYTIYESDEDTSKEDTIKEEAIKKDKPKKKKFLKKGNLMSYLAVALIASIIGGLISAYVGPKYLYGSILPSPNEQQYQTSQTMNITTGDDINTVSAVAKKAMSSVVGITTIEIQRYAFAEREVEGVGSGVIVDSNGYILTNSHVVGDGNAKEITVLFENGDKKPGKVLWNDAALDLAIVKVEETGLPVATLGDSDKLEVGEIAVAIGNPLGLEFQRTVTSGIISGLHRSIRVDENNIIEDLIQTDASINPGNSGGPLLNSKGDVIGINTAKIKTGEGLGFSIPINIVKPIIQQVIKEGTYKTVFIGITGVEVNVYERQLGIDLSIDNGVIVIEVAADSPASKAGLRSGDVIVKIDDQKVENMNQLKKTLYKYSQGDKATLEIIRDGEEKKIEVEFSNLR</sequence>
<dbReference type="Pfam" id="PF13365">
    <property type="entry name" value="Trypsin_2"/>
    <property type="match status" value="1"/>
</dbReference>
<gene>
    <name evidence="5" type="ORF">KQI42_12885</name>
</gene>
<evidence type="ECO:0000313" key="5">
    <source>
        <dbReference type="EMBL" id="MBU5438915.1"/>
    </source>
</evidence>
<dbReference type="SMART" id="SM00228">
    <property type="entry name" value="PDZ"/>
    <property type="match status" value="1"/>
</dbReference>
<dbReference type="InterPro" id="IPR051201">
    <property type="entry name" value="Chloro_Bact_Ser_Proteases"/>
</dbReference>